<feature type="compositionally biased region" description="Basic and acidic residues" evidence="1">
    <location>
        <begin position="153"/>
        <end position="165"/>
    </location>
</feature>
<evidence type="ECO:0000256" key="1">
    <source>
        <dbReference type="SAM" id="MobiDB-lite"/>
    </source>
</evidence>
<evidence type="ECO:0000259" key="2">
    <source>
        <dbReference type="Pfam" id="PF25556"/>
    </source>
</evidence>
<feature type="region of interest" description="Disordered" evidence="1">
    <location>
        <begin position="117"/>
        <end position="196"/>
    </location>
</feature>
<dbReference type="InterPro" id="IPR057954">
    <property type="entry name" value="SET_TTL12"/>
</dbReference>
<dbReference type="Proteomes" id="UP000271098">
    <property type="component" value="Unassembled WGS sequence"/>
</dbReference>
<proteinExistence type="predicted"/>
<dbReference type="PANTHER" id="PTHR46088">
    <property type="entry name" value="TUBULIN--TYROSINE LIGASE-LIKE PROTEIN 12"/>
    <property type="match status" value="1"/>
</dbReference>
<dbReference type="InterPro" id="IPR027749">
    <property type="entry name" value="TTLL12"/>
</dbReference>
<protein>
    <submittedName>
        <fullName evidence="5">Tubulin--tyrosine ligase-like protein 12</fullName>
    </submittedName>
</protein>
<gene>
    <name evidence="3" type="ORF">GPUH_LOCUS13804</name>
</gene>
<reference evidence="5" key="1">
    <citation type="submission" date="2016-06" db="UniProtKB">
        <authorList>
            <consortium name="WormBaseParasite"/>
        </authorList>
    </citation>
    <scope>IDENTIFICATION</scope>
</reference>
<evidence type="ECO:0000313" key="3">
    <source>
        <dbReference type="EMBL" id="VDN23013.1"/>
    </source>
</evidence>
<dbReference type="OrthoDB" id="60477at2759"/>
<feature type="compositionally biased region" description="Polar residues" evidence="1">
    <location>
        <begin position="121"/>
        <end position="138"/>
    </location>
</feature>
<dbReference type="PANTHER" id="PTHR46088:SF1">
    <property type="entry name" value="TUBULIN--TYROSINE LIGASE-LIKE PROTEIN 12"/>
    <property type="match status" value="1"/>
</dbReference>
<evidence type="ECO:0000313" key="5">
    <source>
        <dbReference type="WBParaSite" id="GPUH_0001381901-mRNA-1"/>
    </source>
</evidence>
<organism evidence="5">
    <name type="scientific">Gongylonema pulchrum</name>
    <dbReference type="NCBI Taxonomy" id="637853"/>
    <lineage>
        <taxon>Eukaryota</taxon>
        <taxon>Metazoa</taxon>
        <taxon>Ecdysozoa</taxon>
        <taxon>Nematoda</taxon>
        <taxon>Chromadorea</taxon>
        <taxon>Rhabditida</taxon>
        <taxon>Spirurina</taxon>
        <taxon>Spiruromorpha</taxon>
        <taxon>Spiruroidea</taxon>
        <taxon>Gongylonematidae</taxon>
        <taxon>Gongylonema</taxon>
    </lineage>
</organism>
<dbReference type="WBParaSite" id="GPUH_0001381901-mRNA-1">
    <property type="protein sequence ID" value="GPUH_0001381901-mRNA-1"/>
    <property type="gene ID" value="GPUH_0001381901"/>
</dbReference>
<dbReference type="EMBL" id="UYRT01080581">
    <property type="protein sequence ID" value="VDN23013.1"/>
    <property type="molecule type" value="Genomic_DNA"/>
</dbReference>
<accession>A0A183DYL3</accession>
<dbReference type="AlphaFoldDB" id="A0A183DYL3"/>
<reference evidence="3 4" key="2">
    <citation type="submission" date="2018-11" db="EMBL/GenBank/DDBJ databases">
        <authorList>
            <consortium name="Pathogen Informatics"/>
        </authorList>
    </citation>
    <scope>NUCLEOTIDE SEQUENCE [LARGE SCALE GENOMIC DNA]</scope>
</reference>
<sequence>MAAKEREETYDCFESRHYHQLTVAGVPKHFWRRLHEKLVNEIFDAGEFFQILEEVNEEGEHSYSVVPLQQLSAQDPNSIFLIDHAWTFRPQTARKQLREVPGLLDRMCAVLNIEERPRSAADSNSDYTGSGDEAQSPSGAERQAAGAEGEPNEAIKRNVSFERKPTVAPYGTNDESVNRKPSDEAGPSTVKERHESLPENFLGAPLQESFTTLSEEERRINEVLRQMWRHIQTYTMRFAEKVCFLFDARGSYSNELFHYAFSAV</sequence>
<dbReference type="GO" id="GO:0005737">
    <property type="term" value="C:cytoplasm"/>
    <property type="evidence" value="ECO:0007669"/>
    <property type="project" value="TreeGrafter"/>
</dbReference>
<name>A0A183DYL3_9BILA</name>
<feature type="compositionally biased region" description="Low complexity" evidence="1">
    <location>
        <begin position="139"/>
        <end position="149"/>
    </location>
</feature>
<evidence type="ECO:0000313" key="4">
    <source>
        <dbReference type="Proteomes" id="UP000271098"/>
    </source>
</evidence>
<keyword evidence="4" id="KW-1185">Reference proteome</keyword>
<feature type="domain" description="Tubulin--tyrosine ligase-like protein 12 SET-like" evidence="2">
    <location>
        <begin position="69"/>
        <end position="114"/>
    </location>
</feature>
<dbReference type="Pfam" id="PF25556">
    <property type="entry name" value="SET_TTL"/>
    <property type="match status" value="1"/>
</dbReference>